<sequence length="116" mass="13120">MDLIVLRNSIFCHSAGALCPSQGPDCSKRGPYQQHSGCGIEELSSASNQTMRKNDREKTGVREMETGKEEEREKDPGEEWREWGHQDNPPDASTLPHRHKPHTLTHHMCTCSSTHK</sequence>
<dbReference type="Proteomes" id="UP001314229">
    <property type="component" value="Unassembled WGS sequence"/>
</dbReference>
<accession>A0AAV1MTD3</accession>
<proteinExistence type="predicted"/>
<reference evidence="2 3" key="1">
    <citation type="submission" date="2024-01" db="EMBL/GenBank/DDBJ databases">
        <authorList>
            <person name="Alioto T."/>
            <person name="Alioto T."/>
            <person name="Gomez Garrido J."/>
        </authorList>
    </citation>
    <scope>NUCLEOTIDE SEQUENCE [LARGE SCALE GENOMIC DNA]</scope>
</reference>
<name>A0AAV1MTD3_SCOSC</name>
<organism evidence="2 3">
    <name type="scientific">Scomber scombrus</name>
    <name type="common">Atlantic mackerel</name>
    <name type="synonym">Scomber vernalis</name>
    <dbReference type="NCBI Taxonomy" id="13677"/>
    <lineage>
        <taxon>Eukaryota</taxon>
        <taxon>Metazoa</taxon>
        <taxon>Chordata</taxon>
        <taxon>Craniata</taxon>
        <taxon>Vertebrata</taxon>
        <taxon>Euteleostomi</taxon>
        <taxon>Actinopterygii</taxon>
        <taxon>Neopterygii</taxon>
        <taxon>Teleostei</taxon>
        <taxon>Neoteleostei</taxon>
        <taxon>Acanthomorphata</taxon>
        <taxon>Pelagiaria</taxon>
        <taxon>Scombriformes</taxon>
        <taxon>Scombridae</taxon>
        <taxon>Scomber</taxon>
    </lineage>
</organism>
<comment type="caution">
    <text evidence="2">The sequence shown here is derived from an EMBL/GenBank/DDBJ whole genome shotgun (WGS) entry which is preliminary data.</text>
</comment>
<feature type="compositionally biased region" description="Basic and acidic residues" evidence="1">
    <location>
        <begin position="52"/>
        <end position="85"/>
    </location>
</feature>
<feature type="region of interest" description="Disordered" evidence="1">
    <location>
        <begin position="42"/>
        <end position="116"/>
    </location>
</feature>
<evidence type="ECO:0000313" key="3">
    <source>
        <dbReference type="Proteomes" id="UP001314229"/>
    </source>
</evidence>
<dbReference type="EMBL" id="CAWUFR010000002">
    <property type="protein sequence ID" value="CAK6949864.1"/>
    <property type="molecule type" value="Genomic_DNA"/>
</dbReference>
<dbReference type="AlphaFoldDB" id="A0AAV1MTD3"/>
<evidence type="ECO:0000313" key="2">
    <source>
        <dbReference type="EMBL" id="CAK6949864.1"/>
    </source>
</evidence>
<keyword evidence="3" id="KW-1185">Reference proteome</keyword>
<gene>
    <name evidence="2" type="ORF">FSCOSCO3_A005120</name>
</gene>
<protein>
    <submittedName>
        <fullName evidence="2">Uncharacterized protein</fullName>
    </submittedName>
</protein>
<feature type="compositionally biased region" description="Basic residues" evidence="1">
    <location>
        <begin position="96"/>
        <end position="105"/>
    </location>
</feature>
<evidence type="ECO:0000256" key="1">
    <source>
        <dbReference type="SAM" id="MobiDB-lite"/>
    </source>
</evidence>